<dbReference type="RefSeq" id="XP_031405808.1">
    <property type="nucleotide sequence ID" value="XM_031549948.1"/>
</dbReference>
<organism evidence="2 3">
    <name type="scientific">Punica granatum</name>
    <name type="common">Pomegranate</name>
    <dbReference type="NCBI Taxonomy" id="22663"/>
    <lineage>
        <taxon>Eukaryota</taxon>
        <taxon>Viridiplantae</taxon>
        <taxon>Streptophyta</taxon>
        <taxon>Embryophyta</taxon>
        <taxon>Tracheophyta</taxon>
        <taxon>Spermatophyta</taxon>
        <taxon>Magnoliopsida</taxon>
        <taxon>eudicotyledons</taxon>
        <taxon>Gunneridae</taxon>
        <taxon>Pentapetalae</taxon>
        <taxon>rosids</taxon>
        <taxon>malvids</taxon>
        <taxon>Myrtales</taxon>
        <taxon>Lythraceae</taxon>
        <taxon>Punica</taxon>
    </lineage>
</organism>
<dbReference type="GO" id="GO:0070475">
    <property type="term" value="P:rRNA base methylation"/>
    <property type="evidence" value="ECO:0007669"/>
    <property type="project" value="InterPro"/>
</dbReference>
<proteinExistence type="predicted"/>
<name>A0A218XLT3_PUNGR</name>
<sequence>MKEEEKIMHYSSYHRILLVGEGDFSFAACSARAFGSAPNIIATSLDSQGFIYKEHSFEQIRLHQELVQGFLSNASSMLSYDGQVHITHKTAYTFSAWDRVGLAKKVSMRLVRSVQFLALVLPGVCK</sequence>
<feature type="domain" description="25S rRNA (uridine-N(3))-methyltransferase BMT5-like" evidence="1">
    <location>
        <begin position="17"/>
        <end position="55"/>
    </location>
</feature>
<dbReference type="PANTHER" id="PTHR11538">
    <property type="entry name" value="PHENYLALANYL-TRNA SYNTHETASE"/>
    <property type="match status" value="1"/>
</dbReference>
<evidence type="ECO:0000313" key="5">
    <source>
        <dbReference type="RefSeq" id="XP_031405808.1"/>
    </source>
</evidence>
<dbReference type="Proteomes" id="UP000197138">
    <property type="component" value="Unassembled WGS sequence"/>
</dbReference>
<reference evidence="4" key="3">
    <citation type="journal article" date="2020" name="Plant Biotechnol. J.">
        <title>The pomegranate (Punica granatum L.) draft genome dissects genetic divergence between soft- and hard-seeded cultivars.</title>
        <authorList>
            <person name="Luo X."/>
            <person name="Li H."/>
            <person name="Wu Z."/>
            <person name="Yao W."/>
            <person name="Zhao P."/>
            <person name="Cao D."/>
            <person name="Yu H."/>
            <person name="Li K."/>
            <person name="Poudel K."/>
            <person name="Zhao D."/>
            <person name="Zhang F."/>
            <person name="Xia X."/>
            <person name="Chen L."/>
            <person name="Wang Q."/>
            <person name="Jing D."/>
            <person name="Cao S."/>
        </authorList>
    </citation>
    <scope>NUCLEOTIDE SEQUENCE [LARGE SCALE GENOMIC DNA]</scope>
</reference>
<dbReference type="InterPro" id="IPR019446">
    <property type="entry name" value="BMT5-like"/>
</dbReference>
<feature type="domain" description="25S rRNA (uridine-N(3))-methyltransferase BMT5-like" evidence="1">
    <location>
        <begin position="56"/>
        <end position="118"/>
    </location>
</feature>
<dbReference type="OrthoDB" id="273345at2759"/>
<protein>
    <submittedName>
        <fullName evidence="5">Uncharacterized protein At4g26485-like</fullName>
    </submittedName>
</protein>
<dbReference type="PANTHER" id="PTHR11538:SF89">
    <property type="entry name" value="PROTEIN, PUTATIVE (DUF2431)-RELATED"/>
    <property type="match status" value="1"/>
</dbReference>
<accession>A0A218XLT3</accession>
<dbReference type="Proteomes" id="UP000515151">
    <property type="component" value="Chromosome 7"/>
</dbReference>
<dbReference type="GO" id="GO:0005737">
    <property type="term" value="C:cytoplasm"/>
    <property type="evidence" value="ECO:0007669"/>
    <property type="project" value="TreeGrafter"/>
</dbReference>
<keyword evidence="4" id="KW-1185">Reference proteome</keyword>
<dbReference type="GeneID" id="116214558"/>
<gene>
    <name evidence="5" type="primary">LOC116214558</name>
    <name evidence="2" type="ORF">CDL15_Pgr012163</name>
</gene>
<dbReference type="EMBL" id="MTKT01001111">
    <property type="protein sequence ID" value="OWM85913.1"/>
    <property type="molecule type" value="Genomic_DNA"/>
</dbReference>
<dbReference type="AlphaFoldDB" id="A0A218XLT3"/>
<reference evidence="5" key="4">
    <citation type="submission" date="2025-04" db="UniProtKB">
        <authorList>
            <consortium name="RefSeq"/>
        </authorList>
    </citation>
    <scope>IDENTIFICATION</scope>
    <source>
        <tissue evidence="5">Leaf</tissue>
    </source>
</reference>
<dbReference type="GO" id="GO:0070042">
    <property type="term" value="F:rRNA (uridine-N3-)-methyltransferase activity"/>
    <property type="evidence" value="ECO:0007669"/>
    <property type="project" value="InterPro"/>
</dbReference>
<evidence type="ECO:0000313" key="3">
    <source>
        <dbReference type="Proteomes" id="UP000197138"/>
    </source>
</evidence>
<reference evidence="2" key="2">
    <citation type="submission" date="2017-06" db="EMBL/GenBank/DDBJ databases">
        <title>The pomegranate genome and the genomics of punicalagin biosynthesis.</title>
        <authorList>
            <person name="Xu C."/>
        </authorList>
    </citation>
    <scope>NUCLEOTIDE SEQUENCE [LARGE SCALE GENOMIC DNA]</scope>
    <source>
        <tissue evidence="2">Fresh leaf</tissue>
    </source>
</reference>
<evidence type="ECO:0000313" key="2">
    <source>
        <dbReference type="EMBL" id="OWM85913.1"/>
    </source>
</evidence>
<evidence type="ECO:0000259" key="1">
    <source>
        <dbReference type="Pfam" id="PF10354"/>
    </source>
</evidence>
<evidence type="ECO:0000313" key="4">
    <source>
        <dbReference type="Proteomes" id="UP000515151"/>
    </source>
</evidence>
<reference evidence="3" key="1">
    <citation type="journal article" date="2017" name="Plant J.">
        <title>The pomegranate (Punica granatum L.) genome and the genomics of punicalagin biosynthesis.</title>
        <authorList>
            <person name="Qin G."/>
            <person name="Xu C."/>
            <person name="Ming R."/>
            <person name="Tang H."/>
            <person name="Guyot R."/>
            <person name="Kramer E.M."/>
            <person name="Hu Y."/>
            <person name="Yi X."/>
            <person name="Qi Y."/>
            <person name="Xu X."/>
            <person name="Gao Z."/>
            <person name="Pan H."/>
            <person name="Jian J."/>
            <person name="Tian Y."/>
            <person name="Yue Z."/>
            <person name="Xu Y."/>
        </authorList>
    </citation>
    <scope>NUCLEOTIDE SEQUENCE [LARGE SCALE GENOMIC DNA]</scope>
    <source>
        <strain evidence="3">cv. Dabenzi</strain>
    </source>
</reference>
<dbReference type="Pfam" id="PF10354">
    <property type="entry name" value="BMT5-like"/>
    <property type="match status" value="2"/>
</dbReference>